<comment type="subcellular location">
    <subcellularLocation>
        <location evidence="1 16">Membrane</location>
        <topology evidence="1 16">Multi-pass membrane protein</topology>
    </subcellularLocation>
</comment>
<feature type="transmembrane region" description="Helical" evidence="16">
    <location>
        <begin position="425"/>
        <end position="448"/>
    </location>
</feature>
<dbReference type="InterPro" id="IPR006539">
    <property type="entry name" value="P-type_ATPase_IV"/>
</dbReference>
<feature type="region of interest" description="Disordered" evidence="17">
    <location>
        <begin position="1504"/>
        <end position="1595"/>
    </location>
</feature>
<feature type="compositionally biased region" description="Basic and acidic residues" evidence="17">
    <location>
        <begin position="1582"/>
        <end position="1595"/>
    </location>
</feature>
<feature type="active site" description="4-aspartylphosphate intermediate" evidence="13">
    <location>
        <position position="494"/>
    </location>
</feature>
<feature type="transmembrane region" description="Helical" evidence="16">
    <location>
        <begin position="384"/>
        <end position="405"/>
    </location>
</feature>
<feature type="binding site" evidence="15">
    <location>
        <position position="494"/>
    </location>
    <ligand>
        <name>Mg(2+)</name>
        <dbReference type="ChEBI" id="CHEBI:18420"/>
    </ligand>
</feature>
<feature type="compositionally biased region" description="Basic and acidic residues" evidence="17">
    <location>
        <begin position="1453"/>
        <end position="1464"/>
    </location>
</feature>
<comment type="similarity">
    <text evidence="2 16">Belongs to the cation transport ATPase (P-type) (TC 3.A.3) family. Type IV subfamily.</text>
</comment>
<dbReference type="InterPro" id="IPR001757">
    <property type="entry name" value="P_typ_ATPase"/>
</dbReference>
<feature type="region of interest" description="Disordered" evidence="17">
    <location>
        <begin position="1321"/>
        <end position="1346"/>
    </location>
</feature>
<dbReference type="PROSITE" id="PS00154">
    <property type="entry name" value="ATPASE_E1_E2"/>
    <property type="match status" value="1"/>
</dbReference>
<feature type="region of interest" description="Disordered" evidence="17">
    <location>
        <begin position="562"/>
        <end position="595"/>
    </location>
</feature>
<evidence type="ECO:0000256" key="9">
    <source>
        <dbReference type="ARBA" id="ARBA00022989"/>
    </source>
</evidence>
<dbReference type="Gene3D" id="3.40.50.1000">
    <property type="entry name" value="HAD superfamily/HAD-like"/>
    <property type="match status" value="1"/>
</dbReference>
<keyword evidence="4 15" id="KW-0479">Metal-binding</keyword>
<dbReference type="Pfam" id="PF16212">
    <property type="entry name" value="PhoLip_ATPase_C"/>
    <property type="match status" value="1"/>
</dbReference>
<feature type="binding site" evidence="14">
    <location>
        <position position="1001"/>
    </location>
    <ligand>
        <name>ATP</name>
        <dbReference type="ChEBI" id="CHEBI:30616"/>
    </ligand>
</feature>
<feature type="compositionally biased region" description="Basic and acidic residues" evidence="17">
    <location>
        <begin position="1524"/>
        <end position="1533"/>
    </location>
</feature>
<name>A0AB34G5D0_9HYPO</name>
<evidence type="ECO:0000256" key="14">
    <source>
        <dbReference type="PIRSR" id="PIRSR606539-2"/>
    </source>
</evidence>
<dbReference type="Pfam" id="PF13246">
    <property type="entry name" value="Cation_ATPase"/>
    <property type="match status" value="1"/>
</dbReference>
<comment type="cofactor">
    <cofactor evidence="15">
        <name>Mg(2+)</name>
        <dbReference type="ChEBI" id="CHEBI:18420"/>
    </cofactor>
</comment>
<feature type="binding site" evidence="14">
    <location>
        <position position="879"/>
    </location>
    <ligand>
        <name>ATP</name>
        <dbReference type="ChEBI" id="CHEBI:30616"/>
    </ligand>
</feature>
<feature type="transmembrane region" description="Helical" evidence="16">
    <location>
        <begin position="1138"/>
        <end position="1160"/>
    </location>
</feature>
<dbReference type="GO" id="GO:0005886">
    <property type="term" value="C:plasma membrane"/>
    <property type="evidence" value="ECO:0007669"/>
    <property type="project" value="TreeGrafter"/>
</dbReference>
<evidence type="ECO:0000256" key="2">
    <source>
        <dbReference type="ARBA" id="ARBA00008109"/>
    </source>
</evidence>
<keyword evidence="9 16" id="KW-1133">Transmembrane helix</keyword>
<evidence type="ECO:0000256" key="10">
    <source>
        <dbReference type="ARBA" id="ARBA00023136"/>
    </source>
</evidence>
<comment type="catalytic activity">
    <reaction evidence="12">
        <text>a 1,2-diacyl-sn-glycero-3-phosphoethanolamine(out) + ATP + H2O = a 1,2-diacyl-sn-glycero-3-phosphoethanolamine(in) + ADP + phosphate + H(+)</text>
        <dbReference type="Rhea" id="RHEA:66132"/>
        <dbReference type="ChEBI" id="CHEBI:15377"/>
        <dbReference type="ChEBI" id="CHEBI:15378"/>
        <dbReference type="ChEBI" id="CHEBI:30616"/>
        <dbReference type="ChEBI" id="CHEBI:43474"/>
        <dbReference type="ChEBI" id="CHEBI:64612"/>
        <dbReference type="ChEBI" id="CHEBI:456216"/>
    </reaction>
    <physiologicalReaction direction="left-to-right" evidence="12">
        <dbReference type="Rhea" id="RHEA:66133"/>
    </physiologicalReaction>
</comment>
<dbReference type="InterPro" id="IPR032631">
    <property type="entry name" value="P-type_ATPase_N"/>
</dbReference>
<dbReference type="SFLD" id="SFLDG00002">
    <property type="entry name" value="C1.7:_P-type_atpase_like"/>
    <property type="match status" value="1"/>
</dbReference>
<comment type="caution">
    <text evidence="20">The sequence shown here is derived from an EMBL/GenBank/DDBJ whole genome shotgun (WGS) entry which is preliminary data.</text>
</comment>
<feature type="transmembrane region" description="Helical" evidence="16">
    <location>
        <begin position="1172"/>
        <end position="1189"/>
    </location>
</feature>
<evidence type="ECO:0000313" key="21">
    <source>
        <dbReference type="Proteomes" id="UP001163105"/>
    </source>
</evidence>
<feature type="binding site" evidence="14">
    <location>
        <position position="496"/>
    </location>
    <ligand>
        <name>ATP</name>
        <dbReference type="ChEBI" id="CHEBI:30616"/>
    </ligand>
</feature>
<feature type="binding site" evidence="14">
    <location>
        <position position="649"/>
    </location>
    <ligand>
        <name>ATP</name>
        <dbReference type="ChEBI" id="CHEBI:30616"/>
    </ligand>
</feature>
<keyword evidence="10 16" id="KW-0472">Membrane</keyword>
<dbReference type="NCBIfam" id="TIGR01494">
    <property type="entry name" value="ATPase_P-type"/>
    <property type="match status" value="1"/>
</dbReference>
<dbReference type="InterPro" id="IPR018303">
    <property type="entry name" value="ATPase_P-typ_P_site"/>
</dbReference>
<feature type="compositionally biased region" description="Basic and acidic residues" evidence="17">
    <location>
        <begin position="1361"/>
        <end position="1376"/>
    </location>
</feature>
<evidence type="ECO:0000256" key="17">
    <source>
        <dbReference type="SAM" id="MobiDB-lite"/>
    </source>
</evidence>
<evidence type="ECO:0000256" key="1">
    <source>
        <dbReference type="ARBA" id="ARBA00004141"/>
    </source>
</evidence>
<dbReference type="EMBL" id="JAQHRD010000001">
    <property type="protein sequence ID" value="KAJ6445952.1"/>
    <property type="molecule type" value="Genomic_DNA"/>
</dbReference>
<dbReference type="PANTHER" id="PTHR24092:SF174">
    <property type="entry name" value="PHOSPHOLIPID-TRANSPORTING ATPASE DNF3-RELATED"/>
    <property type="match status" value="1"/>
</dbReference>
<evidence type="ECO:0000256" key="12">
    <source>
        <dbReference type="ARBA" id="ARBA00049128"/>
    </source>
</evidence>
<feature type="compositionally biased region" description="Basic and acidic residues" evidence="17">
    <location>
        <begin position="1553"/>
        <end position="1566"/>
    </location>
</feature>
<feature type="binding site" evidence="14">
    <location>
        <position position="877"/>
    </location>
    <ligand>
        <name>ATP</name>
        <dbReference type="ChEBI" id="CHEBI:30616"/>
    </ligand>
</feature>
<comment type="catalytic activity">
    <reaction evidence="11 16">
        <text>ATP + H2O + phospholipidSide 1 = ADP + phosphate + phospholipidSide 2.</text>
        <dbReference type="EC" id="7.6.2.1"/>
    </reaction>
</comment>
<dbReference type="GO" id="GO:0006892">
    <property type="term" value="P:post-Golgi vesicle-mediated transport"/>
    <property type="evidence" value="ECO:0007669"/>
    <property type="project" value="TreeGrafter"/>
</dbReference>
<evidence type="ECO:0000256" key="11">
    <source>
        <dbReference type="ARBA" id="ARBA00034036"/>
    </source>
</evidence>
<evidence type="ECO:0000256" key="8">
    <source>
        <dbReference type="ARBA" id="ARBA00022967"/>
    </source>
</evidence>
<dbReference type="FunFam" id="3.40.50.1000:FF:000172">
    <property type="entry name" value="Phospholipid-transporting ATPase"/>
    <property type="match status" value="1"/>
</dbReference>
<keyword evidence="7 15" id="KW-0460">Magnesium</keyword>
<feature type="region of interest" description="Disordered" evidence="17">
    <location>
        <begin position="1450"/>
        <end position="1486"/>
    </location>
</feature>
<feature type="binding site" evidence="14">
    <location>
        <position position="1002"/>
    </location>
    <ligand>
        <name>ATP</name>
        <dbReference type="ChEBI" id="CHEBI:30616"/>
    </ligand>
</feature>
<evidence type="ECO:0000256" key="15">
    <source>
        <dbReference type="PIRSR" id="PIRSR606539-3"/>
    </source>
</evidence>
<feature type="binding site" evidence="15">
    <location>
        <position position="1002"/>
    </location>
    <ligand>
        <name>Mg(2+)</name>
        <dbReference type="ChEBI" id="CHEBI:18420"/>
    </ligand>
</feature>
<dbReference type="Gene3D" id="2.70.150.10">
    <property type="entry name" value="Calcium-transporting ATPase, cytoplasmic transduction domain A"/>
    <property type="match status" value="1"/>
</dbReference>
<feature type="binding site" evidence="14">
    <location>
        <position position="695"/>
    </location>
    <ligand>
        <name>ATP</name>
        <dbReference type="ChEBI" id="CHEBI:30616"/>
    </ligand>
</feature>
<evidence type="ECO:0000256" key="4">
    <source>
        <dbReference type="ARBA" id="ARBA00022723"/>
    </source>
</evidence>
<feature type="binding site" evidence="15">
    <location>
        <position position="496"/>
    </location>
    <ligand>
        <name>Mg(2+)</name>
        <dbReference type="ChEBI" id="CHEBI:18420"/>
    </ligand>
</feature>
<dbReference type="SFLD" id="SFLDS00003">
    <property type="entry name" value="Haloacid_Dehalogenase"/>
    <property type="match status" value="1"/>
</dbReference>
<dbReference type="GO" id="GO:0032456">
    <property type="term" value="P:endocytic recycling"/>
    <property type="evidence" value="ECO:0007669"/>
    <property type="project" value="TreeGrafter"/>
</dbReference>
<keyword evidence="8 16" id="KW-1278">Translocase</keyword>
<organism evidence="20 21">
    <name type="scientific">Purpureocillium lavendulum</name>
    <dbReference type="NCBI Taxonomy" id="1247861"/>
    <lineage>
        <taxon>Eukaryota</taxon>
        <taxon>Fungi</taxon>
        <taxon>Dikarya</taxon>
        <taxon>Ascomycota</taxon>
        <taxon>Pezizomycotina</taxon>
        <taxon>Sordariomycetes</taxon>
        <taxon>Hypocreomycetidae</taxon>
        <taxon>Hypocreales</taxon>
        <taxon>Ophiocordycipitaceae</taxon>
        <taxon>Purpureocillium</taxon>
    </lineage>
</organism>
<dbReference type="Proteomes" id="UP001163105">
    <property type="component" value="Unassembled WGS sequence"/>
</dbReference>
<dbReference type="PANTHER" id="PTHR24092">
    <property type="entry name" value="PROBABLE PHOSPHOLIPID-TRANSPORTING ATPASE"/>
    <property type="match status" value="1"/>
</dbReference>
<evidence type="ECO:0000259" key="18">
    <source>
        <dbReference type="Pfam" id="PF16209"/>
    </source>
</evidence>
<reference evidence="20" key="1">
    <citation type="submission" date="2023-01" db="EMBL/GenBank/DDBJ databases">
        <title>The growth and conidiation of Purpureocillium lavendulum are regulated by nitrogen source and histone H3K14 acetylation.</title>
        <authorList>
            <person name="Tang P."/>
            <person name="Han J."/>
            <person name="Zhang C."/>
            <person name="Tang P."/>
            <person name="Qi F."/>
            <person name="Zhang K."/>
            <person name="Liang L."/>
        </authorList>
    </citation>
    <scope>NUCLEOTIDE SEQUENCE</scope>
    <source>
        <strain evidence="20">YMF1.00683</strain>
    </source>
</reference>
<dbReference type="GO" id="GO:0140326">
    <property type="term" value="F:ATPase-coupled intramembrane lipid transporter activity"/>
    <property type="evidence" value="ECO:0007669"/>
    <property type="project" value="UniProtKB-EC"/>
</dbReference>
<dbReference type="SUPFAM" id="SSF81665">
    <property type="entry name" value="Calcium ATPase, transmembrane domain M"/>
    <property type="match status" value="1"/>
</dbReference>
<evidence type="ECO:0000256" key="16">
    <source>
        <dbReference type="RuleBase" id="RU362033"/>
    </source>
</evidence>
<dbReference type="GO" id="GO:0000287">
    <property type="term" value="F:magnesium ion binding"/>
    <property type="evidence" value="ECO:0007669"/>
    <property type="project" value="UniProtKB-UniRule"/>
</dbReference>
<feature type="region of interest" description="Disordered" evidence="17">
    <location>
        <begin position="1405"/>
        <end position="1432"/>
    </location>
</feature>
<accession>A0AB34G5D0</accession>
<feature type="binding site" evidence="14">
    <location>
        <position position="797"/>
    </location>
    <ligand>
        <name>ATP</name>
        <dbReference type="ChEBI" id="CHEBI:30616"/>
    </ligand>
</feature>
<dbReference type="InterPro" id="IPR008250">
    <property type="entry name" value="ATPase_P-typ_transduc_dom_A_sf"/>
</dbReference>
<feature type="binding site" evidence="14">
    <location>
        <position position="495"/>
    </location>
    <ligand>
        <name>ATP</name>
        <dbReference type="ChEBI" id="CHEBI:30616"/>
    </ligand>
</feature>
<feature type="binding site" evidence="14">
    <location>
        <position position="878"/>
    </location>
    <ligand>
        <name>ATP</name>
        <dbReference type="ChEBI" id="CHEBI:30616"/>
    </ligand>
</feature>
<gene>
    <name evidence="20" type="ORF">O9K51_00717</name>
</gene>
<dbReference type="GO" id="GO:0005524">
    <property type="term" value="F:ATP binding"/>
    <property type="evidence" value="ECO:0007669"/>
    <property type="project" value="UniProtKB-UniRule"/>
</dbReference>
<dbReference type="SUPFAM" id="SSF56784">
    <property type="entry name" value="HAD-like"/>
    <property type="match status" value="1"/>
</dbReference>
<evidence type="ECO:0000256" key="13">
    <source>
        <dbReference type="PIRSR" id="PIRSR606539-1"/>
    </source>
</evidence>
<dbReference type="GO" id="GO:0005802">
    <property type="term" value="C:trans-Golgi network"/>
    <property type="evidence" value="ECO:0007669"/>
    <property type="project" value="TreeGrafter"/>
</dbReference>
<evidence type="ECO:0000256" key="7">
    <source>
        <dbReference type="ARBA" id="ARBA00022842"/>
    </source>
</evidence>
<keyword evidence="5 14" id="KW-0547">Nucleotide-binding</keyword>
<protein>
    <recommendedName>
        <fullName evidence="16">Phospholipid-transporting ATPase</fullName>
        <ecNumber evidence="16">7.6.2.1</ecNumber>
    </recommendedName>
</protein>
<feature type="binding site" evidence="14">
    <location>
        <position position="494"/>
    </location>
    <ligand>
        <name>ATP</name>
        <dbReference type="ChEBI" id="CHEBI:30616"/>
    </ligand>
</feature>
<feature type="binding site" evidence="15">
    <location>
        <position position="998"/>
    </location>
    <ligand>
        <name>Mg(2+)</name>
        <dbReference type="ChEBI" id="CHEBI:18420"/>
    </ligand>
</feature>
<evidence type="ECO:0000313" key="20">
    <source>
        <dbReference type="EMBL" id="KAJ6445952.1"/>
    </source>
</evidence>
<dbReference type="Gene3D" id="3.40.1110.10">
    <property type="entry name" value="Calcium-transporting ATPase, cytoplasmic domain N"/>
    <property type="match status" value="1"/>
</dbReference>
<dbReference type="Pfam" id="PF00702">
    <property type="entry name" value="Hydrolase"/>
    <property type="match status" value="1"/>
</dbReference>
<dbReference type="InterPro" id="IPR032630">
    <property type="entry name" value="P_typ_ATPase_c"/>
</dbReference>
<feature type="binding site" evidence="14">
    <location>
        <position position="718"/>
    </location>
    <ligand>
        <name>ATP</name>
        <dbReference type="ChEBI" id="CHEBI:30616"/>
    </ligand>
</feature>
<dbReference type="SUPFAM" id="SSF81660">
    <property type="entry name" value="Metal cation-transporting ATPase, ATP-binding domain N"/>
    <property type="match status" value="1"/>
</dbReference>
<evidence type="ECO:0000256" key="5">
    <source>
        <dbReference type="ARBA" id="ARBA00022741"/>
    </source>
</evidence>
<feature type="compositionally biased region" description="Basic and acidic residues" evidence="17">
    <location>
        <begin position="1504"/>
        <end position="1515"/>
    </location>
</feature>
<feature type="domain" description="P-type ATPase N-terminal" evidence="18">
    <location>
        <begin position="96"/>
        <end position="152"/>
    </location>
</feature>
<dbReference type="SFLD" id="SFLDF00027">
    <property type="entry name" value="p-type_atpase"/>
    <property type="match status" value="1"/>
</dbReference>
<dbReference type="PRINTS" id="PR00119">
    <property type="entry name" value="CATATPASE"/>
</dbReference>
<feature type="domain" description="P-type ATPase C-terminal" evidence="19">
    <location>
        <begin position="1024"/>
        <end position="1272"/>
    </location>
</feature>
<feature type="binding site" evidence="14">
    <location>
        <position position="970"/>
    </location>
    <ligand>
        <name>ATP</name>
        <dbReference type="ChEBI" id="CHEBI:30616"/>
    </ligand>
</feature>
<evidence type="ECO:0000259" key="19">
    <source>
        <dbReference type="Pfam" id="PF16212"/>
    </source>
</evidence>
<feature type="transmembrane region" description="Helical" evidence="16">
    <location>
        <begin position="1201"/>
        <end position="1226"/>
    </location>
</feature>
<keyword evidence="21" id="KW-1185">Reference proteome</keyword>
<keyword evidence="6 14" id="KW-0067">ATP-binding</keyword>
<proteinExistence type="inferred from homology"/>
<dbReference type="InterPro" id="IPR023298">
    <property type="entry name" value="ATPase_P-typ_TM_dom_sf"/>
</dbReference>
<feature type="region of interest" description="Disordered" evidence="17">
    <location>
        <begin position="1357"/>
        <end position="1376"/>
    </location>
</feature>
<dbReference type="GO" id="GO:0045332">
    <property type="term" value="P:phospholipid translocation"/>
    <property type="evidence" value="ECO:0007669"/>
    <property type="project" value="TreeGrafter"/>
</dbReference>
<feature type="binding site" evidence="14">
    <location>
        <position position="964"/>
    </location>
    <ligand>
        <name>ATP</name>
        <dbReference type="ChEBI" id="CHEBI:30616"/>
    </ligand>
</feature>
<dbReference type="NCBIfam" id="TIGR01652">
    <property type="entry name" value="ATPase-Plipid"/>
    <property type="match status" value="2"/>
</dbReference>
<dbReference type="SUPFAM" id="SSF81653">
    <property type="entry name" value="Calcium ATPase, transduction domain A"/>
    <property type="match status" value="1"/>
</dbReference>
<evidence type="ECO:0000256" key="6">
    <source>
        <dbReference type="ARBA" id="ARBA00022840"/>
    </source>
</evidence>
<dbReference type="EC" id="7.6.2.1" evidence="16"/>
<dbReference type="Pfam" id="PF16209">
    <property type="entry name" value="PhoLip_ATPase_N"/>
    <property type="match status" value="1"/>
</dbReference>
<dbReference type="GO" id="GO:0016887">
    <property type="term" value="F:ATP hydrolysis activity"/>
    <property type="evidence" value="ECO:0007669"/>
    <property type="project" value="InterPro"/>
</dbReference>
<dbReference type="InterPro" id="IPR023299">
    <property type="entry name" value="ATPase_P-typ_cyto_dom_N"/>
</dbReference>
<sequence length="1620" mass="181097">MFSHPSVDMSDSDIAATEKRAAHDLATPVLPSSIYGSAPRSKVPLQRRIRDAAVALYQATVVELILRQKHIQASKDGRAIPLAIEHDKPLVDTRRGHAYISNNVRTSRYTIWDFIPKQLIFQFSRVGNFYFLCVGVPQMIPGLSTTGSYTTILPLLFFVCLTIVKEGYDDYRRHRLDKVENANFATVLGREDLFTGKEKPTRPWDRWNPFRTKTTAEPRPVPDEEFENVRWVPTRWSDIKVGDVVRLARDEPVPADLILLHSDGENGMAYIDTMALDGETNLKTKQVAHDFDGCDTIKGIAACQAEFLVEDPNHELFNFDGRVTINGKAVPLTLNEVVYRGSVLRNTTCAIGLVINTGEECKVRMNSNQHPRAKRPALEKVNNIIVLTLAAYVVILSVGVSMGYIRWKKEYEHHAWYLRGATVPFHEIIIAFIIMFNNVVPLALYISLEIVKIGQLLLLNSDMGMYDEETDTPARCNTNTILENLGQVGYIFSDKTGTLTDNVMKFRKISVAGTVWLHEMDLEPAEADAHPEPESVAEGGYFARKQSVNKPEPLSIVIPEDEPEPAVTPMSPGYSVGRRSSSHWRSTGRPDHVQPEVNTSDLLEYVRLRPYSAFSRKARDYLLAVALCHTCLPEVRDGKTEFQASSPDELALVRAAQELGYSVIHRNSKNITLRVPQPTGQIEKMTFEILDVIEFSSARKRMSIVVRYPDGRVSVICKGADSAILPRLKLSSLAMQKATEVRQSADLEREILRRSEQMEVPVPDRFDFLNDPSISDDSEVFTQCFKHLDDFATEGLRTLLYAQKFVSDHEYRNWKKAYDDATTSLVNRQELIEAAGDVIEQSFDLIGATAIEDKLQKGVPETIDRLRRANIKIWMLTGDKRETAINIAHSARICQPGSDLFILDVTKSPLECQLTALAEDLQAGTLHSVVVIDGQTLGVVEKSETLSEKFYAIMILVDSVICCRASPKQKALLVRTVRSRLGKSKGRDRRGLTLAIGDGANDLAMIQASHVGIGISGKEGLQAARVADYAIAQFRFLQRLLLVHGRWNYVRTAKFIICTFWKEMFFYLPAAAYQRYNGYTGTSLYEATSLTVFNTLFTSLCTICMGIWEQDLSAETLLAVPELYVYGQRNMGLNFWKYVRWMLLAATEGVIVWFSVWAAYGSAVPGAKDEGIYALGTLVFTIGVLWINWKLFIFETHYKAALVMGSFFVTTVGWFAWVAFLDGVYGPSSGPYAIRHTFREGFGKDALWWATLFIVLGFLGLMELCGKALKRGLLVAGLWQWPPWRKHRLAENVEEWDLELWQELEQDPAVRARLALLAREGEEDDDAQEDAVKDADGSECDEEEVTGRIQRRSLRLANDTHVAKRSNDNNDRGDAQTKIHVIRGAKTTKGCGFPRLHVASILDTKTASASRDSGLDGGADRQAEGASNLTDSIYEGTTSGLLLRGARHGYRSTKQEEEGRHPVEELSDDEVGKGAANAQRDKTQRSLYRRQRFINLKVIRGKDQKGVERCKEETSNSHGGGKADVGKHGDLDQRWQGCSDPSGSVLKVALPDPKGDNGGERDDKDNGNPWRGPANDIAFCKGIHESEKPSGDEKGAYPINRRLIAAGLGIVVDFFVGAQK</sequence>
<evidence type="ECO:0000256" key="3">
    <source>
        <dbReference type="ARBA" id="ARBA00022692"/>
    </source>
</evidence>
<dbReference type="InterPro" id="IPR044492">
    <property type="entry name" value="P_typ_ATPase_HD_dom"/>
</dbReference>
<dbReference type="InterPro" id="IPR023214">
    <property type="entry name" value="HAD_sf"/>
</dbReference>
<feature type="transmembrane region" description="Helical" evidence="16">
    <location>
        <begin position="1246"/>
        <end position="1265"/>
    </location>
</feature>
<keyword evidence="3 16" id="KW-0812">Transmembrane</keyword>
<dbReference type="InterPro" id="IPR036412">
    <property type="entry name" value="HAD-like_sf"/>
</dbReference>